<keyword evidence="2" id="KW-1185">Reference proteome</keyword>
<protein>
    <recommendedName>
        <fullName evidence="3">Phage protein</fullName>
    </recommendedName>
</protein>
<dbReference type="EMBL" id="JBGCUC010000009">
    <property type="protein sequence ID" value="MFG6076989.1"/>
    <property type="molecule type" value="Genomic_DNA"/>
</dbReference>
<dbReference type="Proteomes" id="UP001605250">
    <property type="component" value="Unassembled WGS sequence"/>
</dbReference>
<evidence type="ECO:0000313" key="1">
    <source>
        <dbReference type="EMBL" id="MFG6076989.1"/>
    </source>
</evidence>
<dbReference type="RefSeq" id="WP_394149071.1">
    <property type="nucleotide sequence ID" value="NZ_JBGCUC010000009.1"/>
</dbReference>
<name>A0ABW7CL99_9GAMM</name>
<gene>
    <name evidence="1" type="ORF">AB3U87_11535</name>
</gene>
<accession>A0ABW7CL99</accession>
<reference evidence="1 2" key="1">
    <citation type="submission" date="2024-07" db="EMBL/GenBank/DDBJ databases">
        <title>Novel bacterial strain Erwinia sp. OPT-41 promoting growth of various crops.</title>
        <authorList>
            <person name="Egorshina A."/>
            <person name="Lukyantsev M.A."/>
            <person name="Golubev S.N."/>
            <person name="Muratova A.Y."/>
            <person name="Bulygina E.A."/>
        </authorList>
    </citation>
    <scope>NUCLEOTIDE SEQUENCE [LARGE SCALE GENOMIC DNA]</scope>
    <source>
        <strain evidence="1 2">OPT-41</strain>
    </source>
</reference>
<evidence type="ECO:0008006" key="3">
    <source>
        <dbReference type="Google" id="ProtNLM"/>
    </source>
</evidence>
<comment type="caution">
    <text evidence="1">The sequence shown here is derived from an EMBL/GenBank/DDBJ whole genome shotgun (WGS) entry which is preliminary data.</text>
</comment>
<evidence type="ECO:0000313" key="2">
    <source>
        <dbReference type="Proteomes" id="UP001605250"/>
    </source>
</evidence>
<organism evidence="1 2">
    <name type="scientific">Erwinia plantamica</name>
    <dbReference type="NCBI Taxonomy" id="3237104"/>
    <lineage>
        <taxon>Bacteria</taxon>
        <taxon>Pseudomonadati</taxon>
        <taxon>Pseudomonadota</taxon>
        <taxon>Gammaproteobacteria</taxon>
        <taxon>Enterobacterales</taxon>
        <taxon>Erwiniaceae</taxon>
        <taxon>Erwinia</taxon>
    </lineage>
</organism>
<sequence length="84" mass="9774">MSELKIVPFQKDEQNERNQKEIVRRLEEILKHVREGHFQTFAAVLISVEGDVMDCWHNGGKPYAMVGALESLKTDYIQACIERR</sequence>
<proteinExistence type="predicted"/>